<evidence type="ECO:0000313" key="3">
    <source>
        <dbReference type="EMBL" id="NLS10465.1"/>
    </source>
</evidence>
<feature type="region of interest" description="Disordered" evidence="1">
    <location>
        <begin position="409"/>
        <end position="434"/>
    </location>
</feature>
<dbReference type="AlphaFoldDB" id="A0A7X8YEG3"/>
<dbReference type="RefSeq" id="WP_168887948.1">
    <property type="nucleotide sequence ID" value="NZ_JABAHY010000010.1"/>
</dbReference>
<dbReference type="EMBL" id="JABAHY010000010">
    <property type="protein sequence ID" value="NLS10465.1"/>
    <property type="molecule type" value="Genomic_DNA"/>
</dbReference>
<dbReference type="SUPFAM" id="SSF56601">
    <property type="entry name" value="beta-lactamase/transpeptidase-like"/>
    <property type="match status" value="1"/>
</dbReference>
<evidence type="ECO:0000259" key="2">
    <source>
        <dbReference type="Pfam" id="PF00144"/>
    </source>
</evidence>
<accession>A0A7X8YEG3</accession>
<keyword evidence="4" id="KW-1185">Reference proteome</keyword>
<evidence type="ECO:0000313" key="4">
    <source>
        <dbReference type="Proteomes" id="UP000523139"/>
    </source>
</evidence>
<evidence type="ECO:0000256" key="1">
    <source>
        <dbReference type="SAM" id="MobiDB-lite"/>
    </source>
</evidence>
<sequence length="481" mass="51296">MSAPSPYALDTRYWDDYLTEVARKYHVPGIVAGVLSLDSQTGSSQRLVSSTGVTSLRTGISTDPSTVCQIGSITKLVTATMIMQLRDEGKLGLESKVTDLLPELTLDPTHTDDISVWNLLTHTSGIDGDIFTDTGRGADAIERFVQRMRSVESLFRPSKGWSYCNSGFILAGRIIEVFDQRSWTESVRARITEPLGLGTFYTLPEEVLVNRYQVGHVRSPGQSAWSPVPIPDMQRGRGPAGVIVSNADDLLTFGEAFLRGGDTGGGENLLPPQTISEMLAPAWSLAPAPASVAAPHWGLGWMLNTWDGHKTAGHGGTKLGNKAWFEILPEDGLAMVVFCNGGIVPTAGDEICTAFAEAFTGAAPAGPSLPTGPATEAELAEKWLGTYSDAGTTLTVTKTAEGLQASIDQSRIRNNQDASKSTSSTVSPSPTPLLPAAGEAQFLTRSDHLSPWTSVAFTEVDDNPCAYVGIRCLPQREPSVG</sequence>
<dbReference type="Proteomes" id="UP000523139">
    <property type="component" value="Unassembled WGS sequence"/>
</dbReference>
<dbReference type="InterPro" id="IPR001466">
    <property type="entry name" value="Beta-lactam-related"/>
</dbReference>
<feature type="compositionally biased region" description="Low complexity" evidence="1">
    <location>
        <begin position="419"/>
        <end position="428"/>
    </location>
</feature>
<gene>
    <name evidence="3" type="ORF">HGQ17_10780</name>
</gene>
<feature type="compositionally biased region" description="Polar residues" evidence="1">
    <location>
        <begin position="409"/>
        <end position="418"/>
    </location>
</feature>
<protein>
    <submittedName>
        <fullName evidence="3">Beta-lactamase family protein</fullName>
    </submittedName>
</protein>
<feature type="domain" description="Beta-lactamase-related" evidence="2">
    <location>
        <begin position="15"/>
        <end position="342"/>
    </location>
</feature>
<organism evidence="3 4">
    <name type="scientific">Nesterenkonia sedimenti</name>
    <dbReference type="NCBI Taxonomy" id="1463632"/>
    <lineage>
        <taxon>Bacteria</taxon>
        <taxon>Bacillati</taxon>
        <taxon>Actinomycetota</taxon>
        <taxon>Actinomycetes</taxon>
        <taxon>Micrococcales</taxon>
        <taxon>Micrococcaceae</taxon>
        <taxon>Nesterenkonia</taxon>
    </lineage>
</organism>
<proteinExistence type="predicted"/>
<comment type="caution">
    <text evidence="3">The sequence shown here is derived from an EMBL/GenBank/DDBJ whole genome shotgun (WGS) entry which is preliminary data.</text>
</comment>
<name>A0A7X8YEG3_9MICC</name>
<dbReference type="PANTHER" id="PTHR46825">
    <property type="entry name" value="D-ALANYL-D-ALANINE-CARBOXYPEPTIDASE/ENDOPEPTIDASE AMPH"/>
    <property type="match status" value="1"/>
</dbReference>
<dbReference type="Gene3D" id="3.40.710.10">
    <property type="entry name" value="DD-peptidase/beta-lactamase superfamily"/>
    <property type="match status" value="1"/>
</dbReference>
<dbReference type="InterPro" id="IPR050491">
    <property type="entry name" value="AmpC-like"/>
</dbReference>
<dbReference type="Pfam" id="PF00144">
    <property type="entry name" value="Beta-lactamase"/>
    <property type="match status" value="1"/>
</dbReference>
<reference evidence="3 4" key="1">
    <citation type="submission" date="2020-04" db="EMBL/GenBank/DDBJ databases">
        <title>Nesterenkonia sp. nov., isolated from marine sediment.</title>
        <authorList>
            <person name="Zhang G."/>
        </authorList>
    </citation>
    <scope>NUCLEOTIDE SEQUENCE [LARGE SCALE GENOMIC DNA]</scope>
    <source>
        <strain evidence="3 4">MY13</strain>
    </source>
</reference>
<dbReference type="PANTHER" id="PTHR46825:SF9">
    <property type="entry name" value="BETA-LACTAMASE-RELATED DOMAIN-CONTAINING PROTEIN"/>
    <property type="match status" value="1"/>
</dbReference>
<dbReference type="InterPro" id="IPR012338">
    <property type="entry name" value="Beta-lactam/transpept-like"/>
</dbReference>